<keyword evidence="2" id="KW-1185">Reference proteome</keyword>
<evidence type="ECO:0000313" key="2">
    <source>
        <dbReference type="Proteomes" id="UP000828443"/>
    </source>
</evidence>
<sequence length="213" mass="25160">MNIERYTYIRKELIRLYKLFSERTFLVFIPPSSFLTLEQLDRARERPPLTGFETLEQPVERPYTIQYLLRAVEIMGDDIHLGFRNPRQDLPVIYESIQTWIKYWIEIKVNLSYMRTPDISELELIERLARFVFTPYSHYYHERINKDMHLNPGEEITLVTLLRGTMMHGKDFGEPISYISHLDQYKSTIGYSSSYNSHSGGTLDFLRGFGGGM</sequence>
<dbReference type="Proteomes" id="UP000828443">
    <property type="component" value="Segment"/>
</dbReference>
<dbReference type="EMBL" id="MZ348422">
    <property type="protein sequence ID" value="QYN79975.1"/>
    <property type="molecule type" value="Genomic_DNA"/>
</dbReference>
<dbReference type="RefSeq" id="YP_010676787.1">
    <property type="nucleotide sequence ID" value="NC_071015.1"/>
</dbReference>
<organism evidence="1 2">
    <name type="scientific">Kosakonia phage Kc263</name>
    <dbReference type="NCBI Taxonomy" id="2863194"/>
    <lineage>
        <taxon>Viruses</taxon>
        <taxon>Duplodnaviria</taxon>
        <taxon>Heunggongvirae</taxon>
        <taxon>Uroviricota</taxon>
        <taxon>Caudoviricetes</taxon>
        <taxon>Chimalliviridae</taxon>
        <taxon>Branisovskavirus</taxon>
        <taxon>Branisovskavirus Kc263</taxon>
    </lineage>
</organism>
<dbReference type="KEGG" id="vg:77953152"/>
<protein>
    <submittedName>
        <fullName evidence="1">Uncharacterized protein</fullName>
    </submittedName>
</protein>
<name>A0AAE7WFQ5_9CAUD</name>
<accession>A0AAE7WFQ5</accession>
<proteinExistence type="predicted"/>
<reference evidence="1" key="1">
    <citation type="journal article" date="2021" name="Viruses">
        <title>Novel Viruses That Lyse Plant and Human Strains of Kosakonia cowanii.</title>
        <authorList>
            <person name="Petrzik K."/>
            <person name="Brazdova S."/>
            <person name="Krawczyk K."/>
        </authorList>
    </citation>
    <scope>NUCLEOTIDE SEQUENCE</scope>
</reference>
<evidence type="ECO:0000313" key="1">
    <source>
        <dbReference type="EMBL" id="QYN79975.1"/>
    </source>
</evidence>
<dbReference type="GeneID" id="77953152"/>